<evidence type="ECO:0000313" key="1">
    <source>
        <dbReference type="EMBL" id="ANX11693.1"/>
    </source>
</evidence>
<dbReference type="AlphaFoldDB" id="A0A1B1Z2I8"/>
<dbReference type="EMBL" id="CP016761">
    <property type="protein sequence ID" value="ANX11693.1"/>
    <property type="molecule type" value="Genomic_DNA"/>
</dbReference>
<proteinExistence type="predicted"/>
<keyword evidence="2" id="KW-1185">Reference proteome</keyword>
<reference evidence="1 2" key="1">
    <citation type="submission" date="2016-08" db="EMBL/GenBank/DDBJ databases">
        <title>Complete genome sequence of Fictibacillus arsenicus G25-54, a strain with toxicity to nematodes and a potential arsenic-resistance activity.</title>
        <authorList>
            <person name="Zheng Z."/>
        </authorList>
    </citation>
    <scope>NUCLEOTIDE SEQUENCE [LARGE SCALE GENOMIC DNA]</scope>
    <source>
        <strain evidence="1 2">G25-54</strain>
    </source>
</reference>
<protein>
    <submittedName>
        <fullName evidence="1">Uncharacterized protein</fullName>
    </submittedName>
</protein>
<organism evidence="1 2">
    <name type="scientific">Fictibacillus arsenicus</name>
    <dbReference type="NCBI Taxonomy" id="255247"/>
    <lineage>
        <taxon>Bacteria</taxon>
        <taxon>Bacillati</taxon>
        <taxon>Bacillota</taxon>
        <taxon>Bacilli</taxon>
        <taxon>Bacillales</taxon>
        <taxon>Fictibacillaceae</taxon>
        <taxon>Fictibacillus</taxon>
    </lineage>
</organism>
<dbReference type="Proteomes" id="UP000077412">
    <property type="component" value="Chromosome"/>
</dbReference>
<accession>A0A1B1Z2I8</accession>
<gene>
    <name evidence="1" type="ORF">ABE41_006705</name>
</gene>
<dbReference type="KEGG" id="far:ABE41_006705"/>
<name>A0A1B1Z2I8_9BACL</name>
<evidence type="ECO:0000313" key="2">
    <source>
        <dbReference type="Proteomes" id="UP000077412"/>
    </source>
</evidence>
<sequence length="68" mass="7784">MGSAWGNSDLLFDKRRGFISKVGVGGYALQTVPEKYHQIIQEALRIRNGHKKSCYKSISREEETPWNT</sequence>